<gene>
    <name evidence="2" type="ORF">PSON_ATCC_30995.1.T1580099</name>
</gene>
<comment type="caution">
    <text evidence="2">The sequence shown here is derived from an EMBL/GenBank/DDBJ whole genome shotgun (WGS) entry which is preliminary data.</text>
</comment>
<name>A0A8S1RCI1_9CILI</name>
<sequence length="160" mass="18819">MVIIQLYKILNVSYSINFIKLVMDRLLISVQFAIIFEILKKLDQHVNFQQDRLIIMQKICVCCHSSSLTCFRTTINVCSICDSTLNRILKGLKCPYQPGYYESSNICTNCPDTEDSSQVKVQIIQQQLINMAYYYYLQFLISISILRVSTYLWRYINKRI</sequence>
<dbReference type="EMBL" id="CAJJDN010000158">
    <property type="protein sequence ID" value="CAD8125377.1"/>
    <property type="molecule type" value="Genomic_DNA"/>
</dbReference>
<feature type="transmembrane region" description="Helical" evidence="1">
    <location>
        <begin position="133"/>
        <end position="153"/>
    </location>
</feature>
<keyword evidence="3" id="KW-1185">Reference proteome</keyword>
<dbReference type="Proteomes" id="UP000692954">
    <property type="component" value="Unassembled WGS sequence"/>
</dbReference>
<keyword evidence="1" id="KW-0812">Transmembrane</keyword>
<keyword evidence="1" id="KW-0472">Membrane</keyword>
<accession>A0A8S1RCI1</accession>
<evidence type="ECO:0000313" key="2">
    <source>
        <dbReference type="EMBL" id="CAD8125377.1"/>
    </source>
</evidence>
<keyword evidence="1" id="KW-1133">Transmembrane helix</keyword>
<evidence type="ECO:0000256" key="1">
    <source>
        <dbReference type="SAM" id="Phobius"/>
    </source>
</evidence>
<organism evidence="2 3">
    <name type="scientific">Paramecium sonneborni</name>
    <dbReference type="NCBI Taxonomy" id="65129"/>
    <lineage>
        <taxon>Eukaryota</taxon>
        <taxon>Sar</taxon>
        <taxon>Alveolata</taxon>
        <taxon>Ciliophora</taxon>
        <taxon>Intramacronucleata</taxon>
        <taxon>Oligohymenophorea</taxon>
        <taxon>Peniculida</taxon>
        <taxon>Parameciidae</taxon>
        <taxon>Paramecium</taxon>
    </lineage>
</organism>
<evidence type="ECO:0000313" key="3">
    <source>
        <dbReference type="Proteomes" id="UP000692954"/>
    </source>
</evidence>
<dbReference type="OrthoDB" id="300641at2759"/>
<protein>
    <recommendedName>
        <fullName evidence="4">Transmembrane protein</fullName>
    </recommendedName>
</protein>
<evidence type="ECO:0008006" key="4">
    <source>
        <dbReference type="Google" id="ProtNLM"/>
    </source>
</evidence>
<proteinExistence type="predicted"/>
<reference evidence="2" key="1">
    <citation type="submission" date="2021-01" db="EMBL/GenBank/DDBJ databases">
        <authorList>
            <consortium name="Genoscope - CEA"/>
            <person name="William W."/>
        </authorList>
    </citation>
    <scope>NUCLEOTIDE SEQUENCE</scope>
</reference>
<dbReference type="AlphaFoldDB" id="A0A8S1RCI1"/>